<dbReference type="EMBL" id="FOOX01000001">
    <property type="protein sequence ID" value="SFG00013.1"/>
    <property type="molecule type" value="Genomic_DNA"/>
</dbReference>
<dbReference type="GO" id="GO:0009396">
    <property type="term" value="P:folic acid-containing compound biosynthetic process"/>
    <property type="evidence" value="ECO:0007669"/>
    <property type="project" value="TreeGrafter"/>
</dbReference>
<evidence type="ECO:0000313" key="7">
    <source>
        <dbReference type="Proteomes" id="UP000199337"/>
    </source>
</evidence>
<dbReference type="RefSeq" id="WP_092468209.1">
    <property type="nucleotide sequence ID" value="NZ_FOOX01000001.1"/>
</dbReference>
<keyword evidence="7" id="KW-1185">Reference proteome</keyword>
<evidence type="ECO:0000256" key="1">
    <source>
        <dbReference type="ARBA" id="ARBA00010638"/>
    </source>
</evidence>
<dbReference type="PIRSF" id="PIRSF006806">
    <property type="entry name" value="FTHF_cligase"/>
    <property type="match status" value="1"/>
</dbReference>
<feature type="binding site" evidence="4">
    <location>
        <position position="49"/>
    </location>
    <ligand>
        <name>substrate</name>
    </ligand>
</feature>
<keyword evidence="6" id="KW-0436">Ligase</keyword>
<dbReference type="Gene3D" id="3.40.50.10420">
    <property type="entry name" value="NagB/RpiA/CoA transferase-like"/>
    <property type="match status" value="1"/>
</dbReference>
<keyword evidence="5" id="KW-0479">Metal-binding</keyword>
<dbReference type="GO" id="GO:0035999">
    <property type="term" value="P:tetrahydrofolate interconversion"/>
    <property type="evidence" value="ECO:0007669"/>
    <property type="project" value="TreeGrafter"/>
</dbReference>
<comment type="catalytic activity">
    <reaction evidence="5">
        <text>(6S)-5-formyl-5,6,7,8-tetrahydrofolate + ATP = (6R)-5,10-methenyltetrahydrofolate + ADP + phosphate</text>
        <dbReference type="Rhea" id="RHEA:10488"/>
        <dbReference type="ChEBI" id="CHEBI:30616"/>
        <dbReference type="ChEBI" id="CHEBI:43474"/>
        <dbReference type="ChEBI" id="CHEBI:57455"/>
        <dbReference type="ChEBI" id="CHEBI:57457"/>
        <dbReference type="ChEBI" id="CHEBI:456216"/>
        <dbReference type="EC" id="6.3.3.2"/>
    </reaction>
</comment>
<dbReference type="GO" id="GO:0005524">
    <property type="term" value="F:ATP binding"/>
    <property type="evidence" value="ECO:0007669"/>
    <property type="project" value="UniProtKB-KW"/>
</dbReference>
<gene>
    <name evidence="6" type="ORF">SAMN05660649_00418</name>
</gene>
<dbReference type="GO" id="GO:0030272">
    <property type="term" value="F:5-formyltetrahydrofolate cyclo-ligase activity"/>
    <property type="evidence" value="ECO:0007669"/>
    <property type="project" value="UniProtKB-EC"/>
</dbReference>
<evidence type="ECO:0000256" key="3">
    <source>
        <dbReference type="ARBA" id="ARBA00022840"/>
    </source>
</evidence>
<evidence type="ECO:0000313" key="6">
    <source>
        <dbReference type="EMBL" id="SFG00013.1"/>
    </source>
</evidence>
<dbReference type="AlphaFoldDB" id="A0A1I2N8X7"/>
<reference evidence="7" key="1">
    <citation type="submission" date="2016-10" db="EMBL/GenBank/DDBJ databases">
        <authorList>
            <person name="Varghese N."/>
            <person name="Submissions S."/>
        </authorList>
    </citation>
    <scope>NUCLEOTIDE SEQUENCE [LARGE SCALE GENOMIC DNA]</scope>
    <source>
        <strain evidence="7">DSM 17038</strain>
    </source>
</reference>
<dbReference type="GO" id="GO:0046872">
    <property type="term" value="F:metal ion binding"/>
    <property type="evidence" value="ECO:0007669"/>
    <property type="project" value="UniProtKB-KW"/>
</dbReference>
<dbReference type="NCBIfam" id="TIGR02727">
    <property type="entry name" value="MTHFS_bact"/>
    <property type="match status" value="1"/>
</dbReference>
<comment type="similarity">
    <text evidence="1 5">Belongs to the 5-formyltetrahydrofolate cyclo-ligase family.</text>
</comment>
<dbReference type="InterPro" id="IPR024185">
    <property type="entry name" value="FTHF_cligase-like_sf"/>
</dbReference>
<feature type="binding site" evidence="4">
    <location>
        <begin position="134"/>
        <end position="142"/>
    </location>
    <ligand>
        <name>ATP</name>
        <dbReference type="ChEBI" id="CHEBI:30616"/>
    </ligand>
</feature>
<dbReference type="PANTHER" id="PTHR23407">
    <property type="entry name" value="ATPASE INHIBITOR/5-FORMYLTETRAHYDROFOLATE CYCLO-LIGASE"/>
    <property type="match status" value="1"/>
</dbReference>
<feature type="binding site" evidence="4">
    <location>
        <begin position="3"/>
        <end position="7"/>
    </location>
    <ligand>
        <name>ATP</name>
        <dbReference type="ChEBI" id="CHEBI:30616"/>
    </ligand>
</feature>
<proteinExistence type="inferred from homology"/>
<evidence type="ECO:0000256" key="4">
    <source>
        <dbReference type="PIRSR" id="PIRSR006806-1"/>
    </source>
</evidence>
<keyword evidence="5" id="KW-0460">Magnesium</keyword>
<evidence type="ECO:0000256" key="2">
    <source>
        <dbReference type="ARBA" id="ARBA00022741"/>
    </source>
</evidence>
<sequence length="191" mass="21557">MSKNELRNNVIAIRNALSAQEIEQKSKTIIKKLFTLSEYQNANTIMAYVDFRNEVPTSGIIQDALANGKKIAIPITDIKNKKLTPSLLHDFPGDLAPGAWGILEPRPECIRPIDPEEIDLVIIPGVAFDEAGNRLGYGGGFYDRFLLRTRRDVILLALAFELQIQSHVYPDKHDIPVQLLVTEERLMDFRC</sequence>
<dbReference type="InterPro" id="IPR002698">
    <property type="entry name" value="FTHF_cligase"/>
</dbReference>
<organism evidence="6 7">
    <name type="scientific">Desulfotruncus arcticus DSM 17038</name>
    <dbReference type="NCBI Taxonomy" id="1121424"/>
    <lineage>
        <taxon>Bacteria</taxon>
        <taxon>Bacillati</taxon>
        <taxon>Bacillota</taxon>
        <taxon>Clostridia</taxon>
        <taxon>Eubacteriales</taxon>
        <taxon>Desulfallaceae</taxon>
        <taxon>Desulfotruncus</taxon>
    </lineage>
</organism>
<dbReference type="SUPFAM" id="SSF100950">
    <property type="entry name" value="NagB/RpiA/CoA transferase-like"/>
    <property type="match status" value="1"/>
</dbReference>
<keyword evidence="2 4" id="KW-0547">Nucleotide-binding</keyword>
<dbReference type="PANTHER" id="PTHR23407:SF1">
    <property type="entry name" value="5-FORMYLTETRAHYDROFOLATE CYCLO-LIGASE"/>
    <property type="match status" value="1"/>
</dbReference>
<dbReference type="Proteomes" id="UP000199337">
    <property type="component" value="Unassembled WGS sequence"/>
</dbReference>
<name>A0A1I2N8X7_9FIRM</name>
<feature type="binding site" evidence="4">
    <location>
        <position position="54"/>
    </location>
    <ligand>
        <name>substrate</name>
    </ligand>
</feature>
<evidence type="ECO:0000256" key="5">
    <source>
        <dbReference type="RuleBase" id="RU361279"/>
    </source>
</evidence>
<comment type="cofactor">
    <cofactor evidence="5">
        <name>Mg(2+)</name>
        <dbReference type="ChEBI" id="CHEBI:18420"/>
    </cofactor>
</comment>
<dbReference type="EC" id="6.3.3.2" evidence="5"/>
<keyword evidence="3 4" id="KW-0067">ATP-binding</keyword>
<dbReference type="Pfam" id="PF01812">
    <property type="entry name" value="5-FTHF_cyc-lig"/>
    <property type="match status" value="1"/>
</dbReference>
<dbReference type="STRING" id="341036.SAMN05660649_00418"/>
<accession>A0A1I2N8X7</accession>
<dbReference type="OrthoDB" id="9801938at2"/>
<dbReference type="InterPro" id="IPR037171">
    <property type="entry name" value="NagB/RpiA_transferase-like"/>
</dbReference>
<protein>
    <recommendedName>
        <fullName evidence="5">5-formyltetrahydrofolate cyclo-ligase</fullName>
        <ecNumber evidence="5">6.3.3.2</ecNumber>
    </recommendedName>
</protein>